<dbReference type="EMBL" id="FRFE01000026">
    <property type="protein sequence ID" value="SHO51607.1"/>
    <property type="molecule type" value="Genomic_DNA"/>
</dbReference>
<feature type="modified residue" description="4-aspartylphosphate" evidence="2">
    <location>
        <position position="52"/>
    </location>
</feature>
<evidence type="ECO:0000313" key="5">
    <source>
        <dbReference type="Proteomes" id="UP000184603"/>
    </source>
</evidence>
<dbReference type="RefSeq" id="WP_073615519.1">
    <property type="nucleotide sequence ID" value="NZ_FRFE01000026.1"/>
</dbReference>
<dbReference type="SUPFAM" id="SSF52172">
    <property type="entry name" value="CheY-like"/>
    <property type="match status" value="2"/>
</dbReference>
<feature type="domain" description="Response regulatory" evidence="3">
    <location>
        <begin position="169"/>
        <end position="284"/>
    </location>
</feature>
<keyword evidence="5" id="KW-1185">Reference proteome</keyword>
<dbReference type="InterPro" id="IPR001789">
    <property type="entry name" value="Sig_transdc_resp-reg_receiver"/>
</dbReference>
<dbReference type="AlphaFoldDB" id="A0A1M7YG25"/>
<evidence type="ECO:0000256" key="1">
    <source>
        <dbReference type="ARBA" id="ARBA00022553"/>
    </source>
</evidence>
<name>A0A1M7YG25_9BACT</name>
<gene>
    <name evidence="4" type="ORF">SAMN02745220_04093</name>
</gene>
<accession>A0A1M7YG25</accession>
<sequence>MNTVLVVDDKKDFLDSTLRALRKEPYRILSASNSHRAFRILETVNIDLVVSDYQMPGVSGMDLLKKIRVEYPHIAIVVLTGISDVHLAIGAVNIIGVDGFHIKPVNYSNFKTHLSRIMESLNASRDIDHLLQHMKAMDSIFQMLEQRNPGITKKNEIILRGPIMRPEHTVLVVDDEVDFLKTMRRILRKEPYRVLTAENGLDALHLLETNDVDLVISDYMMPEMDGLSMLRIVRQKYAHIVTIMLTAASDLEVALKAVNNVGVYKYFLKPVDPDNLRADLRRSLASLDLILERDNLRDQLKKADATLCSLEREYPGITSVTKDSEGYYLIED</sequence>
<evidence type="ECO:0000259" key="3">
    <source>
        <dbReference type="PROSITE" id="PS50110"/>
    </source>
</evidence>
<dbReference type="OrthoDB" id="9802066at2"/>
<dbReference type="PANTHER" id="PTHR44591:SF19">
    <property type="entry name" value="TWO-COMPONENT RESPONSE REGULATOR-RELATED"/>
    <property type="match status" value="1"/>
</dbReference>
<keyword evidence="1 2" id="KW-0597">Phosphoprotein</keyword>
<dbReference type="InterPro" id="IPR050595">
    <property type="entry name" value="Bact_response_regulator"/>
</dbReference>
<reference evidence="4 5" key="1">
    <citation type="submission" date="2016-12" db="EMBL/GenBank/DDBJ databases">
        <authorList>
            <person name="Song W.-J."/>
            <person name="Kurnit D.M."/>
        </authorList>
    </citation>
    <scope>NUCLEOTIDE SEQUENCE [LARGE SCALE GENOMIC DNA]</scope>
    <source>
        <strain evidence="4 5">DSM 18488</strain>
    </source>
</reference>
<feature type="modified residue" description="4-aspartylphosphate" evidence="2">
    <location>
        <position position="218"/>
    </location>
</feature>
<dbReference type="STRING" id="1121416.SAMN02745220_04093"/>
<dbReference type="PROSITE" id="PS50110">
    <property type="entry name" value="RESPONSE_REGULATORY"/>
    <property type="match status" value="2"/>
</dbReference>
<dbReference type="PANTHER" id="PTHR44591">
    <property type="entry name" value="STRESS RESPONSE REGULATOR PROTEIN 1"/>
    <property type="match status" value="1"/>
</dbReference>
<evidence type="ECO:0000313" key="4">
    <source>
        <dbReference type="EMBL" id="SHO51607.1"/>
    </source>
</evidence>
<protein>
    <submittedName>
        <fullName evidence="4">Response regulator receiver domain-containing protein</fullName>
    </submittedName>
</protein>
<organism evidence="4 5">
    <name type="scientific">Desulfopila aestuarii DSM 18488</name>
    <dbReference type="NCBI Taxonomy" id="1121416"/>
    <lineage>
        <taxon>Bacteria</taxon>
        <taxon>Pseudomonadati</taxon>
        <taxon>Thermodesulfobacteriota</taxon>
        <taxon>Desulfobulbia</taxon>
        <taxon>Desulfobulbales</taxon>
        <taxon>Desulfocapsaceae</taxon>
        <taxon>Desulfopila</taxon>
    </lineage>
</organism>
<dbReference type="Gene3D" id="3.40.50.2300">
    <property type="match status" value="2"/>
</dbReference>
<dbReference type="CDD" id="cd17569">
    <property type="entry name" value="REC_HupR-like"/>
    <property type="match status" value="1"/>
</dbReference>
<dbReference type="SMART" id="SM00448">
    <property type="entry name" value="REC"/>
    <property type="match status" value="2"/>
</dbReference>
<feature type="domain" description="Response regulatory" evidence="3">
    <location>
        <begin position="3"/>
        <end position="118"/>
    </location>
</feature>
<evidence type="ECO:0000256" key="2">
    <source>
        <dbReference type="PROSITE-ProRule" id="PRU00169"/>
    </source>
</evidence>
<dbReference type="Proteomes" id="UP000184603">
    <property type="component" value="Unassembled WGS sequence"/>
</dbReference>
<dbReference type="InterPro" id="IPR011006">
    <property type="entry name" value="CheY-like_superfamily"/>
</dbReference>
<dbReference type="Pfam" id="PF00072">
    <property type="entry name" value="Response_reg"/>
    <property type="match status" value="2"/>
</dbReference>
<dbReference type="GO" id="GO:0000160">
    <property type="term" value="P:phosphorelay signal transduction system"/>
    <property type="evidence" value="ECO:0007669"/>
    <property type="project" value="InterPro"/>
</dbReference>
<proteinExistence type="predicted"/>